<evidence type="ECO:0000256" key="2">
    <source>
        <dbReference type="ARBA" id="ARBA00023015"/>
    </source>
</evidence>
<dbReference type="Pfam" id="PF00126">
    <property type="entry name" value="HTH_1"/>
    <property type="match status" value="1"/>
</dbReference>
<dbReference type="Pfam" id="PF03466">
    <property type="entry name" value="LysR_substrate"/>
    <property type="match status" value="1"/>
</dbReference>
<gene>
    <name evidence="6" type="ORF">JQS43_05340</name>
</gene>
<accession>A0A895YD83</accession>
<name>A0A895YD83_9ACTN</name>
<dbReference type="InterPro" id="IPR036390">
    <property type="entry name" value="WH_DNA-bd_sf"/>
</dbReference>
<protein>
    <submittedName>
        <fullName evidence="6">LysR family transcriptional regulator</fullName>
    </submittedName>
</protein>
<evidence type="ECO:0000256" key="1">
    <source>
        <dbReference type="ARBA" id="ARBA00009437"/>
    </source>
</evidence>
<comment type="similarity">
    <text evidence="1">Belongs to the LysR transcriptional regulatory family.</text>
</comment>
<dbReference type="RefSeq" id="WP_239677950.1">
    <property type="nucleotide sequence ID" value="NZ_CP070499.1"/>
</dbReference>
<dbReference type="InterPro" id="IPR005119">
    <property type="entry name" value="LysR_subst-bd"/>
</dbReference>
<evidence type="ECO:0000313" key="7">
    <source>
        <dbReference type="Proteomes" id="UP000662857"/>
    </source>
</evidence>
<dbReference type="PANTHER" id="PTHR30346">
    <property type="entry name" value="TRANSCRIPTIONAL DUAL REGULATOR HCAR-RELATED"/>
    <property type="match status" value="1"/>
</dbReference>
<dbReference type="Gene3D" id="3.40.190.10">
    <property type="entry name" value="Periplasmic binding protein-like II"/>
    <property type="match status" value="2"/>
</dbReference>
<dbReference type="CDD" id="cd08414">
    <property type="entry name" value="PBP2_LTTR_aromatics_like"/>
    <property type="match status" value="1"/>
</dbReference>
<evidence type="ECO:0000259" key="5">
    <source>
        <dbReference type="PROSITE" id="PS50931"/>
    </source>
</evidence>
<evidence type="ECO:0000256" key="3">
    <source>
        <dbReference type="ARBA" id="ARBA00023125"/>
    </source>
</evidence>
<dbReference type="SUPFAM" id="SSF46785">
    <property type="entry name" value="Winged helix' DNA-binding domain"/>
    <property type="match status" value="1"/>
</dbReference>
<dbReference type="Gene3D" id="1.10.10.10">
    <property type="entry name" value="Winged helix-like DNA-binding domain superfamily/Winged helix DNA-binding domain"/>
    <property type="match status" value="1"/>
</dbReference>
<keyword evidence="2" id="KW-0805">Transcription regulation</keyword>
<organism evidence="6 7">
    <name type="scientific">Natronosporangium hydrolyticum</name>
    <dbReference type="NCBI Taxonomy" id="2811111"/>
    <lineage>
        <taxon>Bacteria</taxon>
        <taxon>Bacillati</taxon>
        <taxon>Actinomycetota</taxon>
        <taxon>Actinomycetes</taxon>
        <taxon>Micromonosporales</taxon>
        <taxon>Micromonosporaceae</taxon>
        <taxon>Natronosporangium</taxon>
    </lineage>
</organism>
<keyword evidence="3" id="KW-0238">DNA-binding</keyword>
<dbReference type="EMBL" id="CP070499">
    <property type="protein sequence ID" value="QSB15764.1"/>
    <property type="molecule type" value="Genomic_DNA"/>
</dbReference>
<evidence type="ECO:0000256" key="4">
    <source>
        <dbReference type="ARBA" id="ARBA00023163"/>
    </source>
</evidence>
<keyword evidence="4" id="KW-0804">Transcription</keyword>
<keyword evidence="7" id="KW-1185">Reference proteome</keyword>
<dbReference type="PRINTS" id="PR00039">
    <property type="entry name" value="HTHLYSR"/>
</dbReference>
<dbReference type="GO" id="GO:0003677">
    <property type="term" value="F:DNA binding"/>
    <property type="evidence" value="ECO:0007669"/>
    <property type="project" value="UniProtKB-KW"/>
</dbReference>
<proteinExistence type="inferred from homology"/>
<feature type="domain" description="HTH lysR-type" evidence="5">
    <location>
        <begin position="3"/>
        <end position="60"/>
    </location>
</feature>
<dbReference type="AlphaFoldDB" id="A0A895YD83"/>
<evidence type="ECO:0000313" key="6">
    <source>
        <dbReference type="EMBL" id="QSB15764.1"/>
    </source>
</evidence>
<dbReference type="SUPFAM" id="SSF53850">
    <property type="entry name" value="Periplasmic binding protein-like II"/>
    <property type="match status" value="1"/>
</dbReference>
<dbReference type="Proteomes" id="UP000662857">
    <property type="component" value="Chromosome"/>
</dbReference>
<dbReference type="InterPro" id="IPR000847">
    <property type="entry name" value="LysR_HTH_N"/>
</dbReference>
<dbReference type="KEGG" id="nhy:JQS43_05340"/>
<dbReference type="PROSITE" id="PS50931">
    <property type="entry name" value="HTH_LYSR"/>
    <property type="match status" value="1"/>
</dbReference>
<reference evidence="6" key="1">
    <citation type="submission" date="2021-02" db="EMBL/GenBank/DDBJ databases">
        <title>Natrosporangium hydrolyticum gen. nov., sp. nov, a haloalkaliphilic actinobacterium from a soda solonchak soil.</title>
        <authorList>
            <person name="Sorokin D.Y."/>
            <person name="Khijniak T.V."/>
            <person name="Zakharycheva A.P."/>
            <person name="Boueva O.V."/>
            <person name="Ariskina E.V."/>
            <person name="Hahnke R.L."/>
            <person name="Bunk B."/>
            <person name="Sproer C."/>
            <person name="Schumann P."/>
            <person name="Evtushenko L.I."/>
            <person name="Kublanov I.V."/>
        </authorList>
    </citation>
    <scope>NUCLEOTIDE SEQUENCE</scope>
    <source>
        <strain evidence="6">DSM 106523</strain>
    </source>
</reference>
<dbReference type="GO" id="GO:0003700">
    <property type="term" value="F:DNA-binding transcription factor activity"/>
    <property type="evidence" value="ECO:0007669"/>
    <property type="project" value="InterPro"/>
</dbReference>
<dbReference type="InterPro" id="IPR036388">
    <property type="entry name" value="WH-like_DNA-bd_sf"/>
</dbReference>
<sequence>MKLELRHLRIVCAIADTGSITKAAAALGLAQPALAAQLKRIERAIGGQLFERDRHGARPTPLGELMLTRARILLPAIQGLEDEAARLASTAATTMKAYRIGTVNGPILSGLMQRLTSEYPDAVLSTHTSWEASELAEMLATGRLDYALVGACGSSSPPTALGSGAERDLAWHVVAVDAVFILLPEDHPLAGQREVDLSDLADASWVMTPGDGCFRSCFAAACARAGFTARDMYEGDVRTCVELVEAGTAIAPCQSSFRPPPGLVSVPIAGTPLHWRHLLGWHPETPASQHADRIAYYAVEAYQDAVERLPRYAEWLRRQPQFGAQPLAAAKPLSTQ</sequence>
<dbReference type="PANTHER" id="PTHR30346:SF30">
    <property type="entry name" value="SMALL NEUTRAL PROTEASE REGULATORY PROTEIN"/>
    <property type="match status" value="1"/>
</dbReference>
<dbReference type="GO" id="GO:0032993">
    <property type="term" value="C:protein-DNA complex"/>
    <property type="evidence" value="ECO:0007669"/>
    <property type="project" value="TreeGrafter"/>
</dbReference>